<reference evidence="2 3" key="1">
    <citation type="journal article" date="2018" name="Front. Plant Sci.">
        <title>Red Clover (Trifolium pratense) and Zigzag Clover (T. medium) - A Picture of Genomic Similarities and Differences.</title>
        <authorList>
            <person name="Dluhosova J."/>
            <person name="Istvanek J."/>
            <person name="Nedelnik J."/>
            <person name="Repkova J."/>
        </authorList>
    </citation>
    <scope>NUCLEOTIDE SEQUENCE [LARGE SCALE GENOMIC DNA]</scope>
    <source>
        <strain evidence="3">cv. 10/8</strain>
        <tissue evidence="2">Leaf</tissue>
    </source>
</reference>
<dbReference type="AlphaFoldDB" id="A0A392VT98"/>
<accession>A0A392VT98</accession>
<evidence type="ECO:0000313" key="2">
    <source>
        <dbReference type="EMBL" id="MCI89925.1"/>
    </source>
</evidence>
<evidence type="ECO:0000313" key="3">
    <source>
        <dbReference type="Proteomes" id="UP000265520"/>
    </source>
</evidence>
<evidence type="ECO:0000256" key="1">
    <source>
        <dbReference type="SAM" id="MobiDB-lite"/>
    </source>
</evidence>
<sequence length="27" mass="2849">VNSINGKTSSQLPRSSTTQALNKSSKD</sequence>
<protein>
    <submittedName>
        <fullName evidence="2">Uncharacterized protein</fullName>
    </submittedName>
</protein>
<organism evidence="2 3">
    <name type="scientific">Trifolium medium</name>
    <dbReference type="NCBI Taxonomy" id="97028"/>
    <lineage>
        <taxon>Eukaryota</taxon>
        <taxon>Viridiplantae</taxon>
        <taxon>Streptophyta</taxon>
        <taxon>Embryophyta</taxon>
        <taxon>Tracheophyta</taxon>
        <taxon>Spermatophyta</taxon>
        <taxon>Magnoliopsida</taxon>
        <taxon>eudicotyledons</taxon>
        <taxon>Gunneridae</taxon>
        <taxon>Pentapetalae</taxon>
        <taxon>rosids</taxon>
        <taxon>fabids</taxon>
        <taxon>Fabales</taxon>
        <taxon>Fabaceae</taxon>
        <taxon>Papilionoideae</taxon>
        <taxon>50 kb inversion clade</taxon>
        <taxon>NPAAA clade</taxon>
        <taxon>Hologalegina</taxon>
        <taxon>IRL clade</taxon>
        <taxon>Trifolieae</taxon>
        <taxon>Trifolium</taxon>
    </lineage>
</organism>
<dbReference type="Proteomes" id="UP000265520">
    <property type="component" value="Unassembled WGS sequence"/>
</dbReference>
<comment type="caution">
    <text evidence="2">The sequence shown here is derived from an EMBL/GenBank/DDBJ whole genome shotgun (WGS) entry which is preliminary data.</text>
</comment>
<name>A0A392VT98_9FABA</name>
<feature type="non-terminal residue" evidence="2">
    <location>
        <position position="1"/>
    </location>
</feature>
<proteinExistence type="predicted"/>
<feature type="region of interest" description="Disordered" evidence="1">
    <location>
        <begin position="1"/>
        <end position="27"/>
    </location>
</feature>
<dbReference type="EMBL" id="LXQA011230689">
    <property type="protein sequence ID" value="MCI89925.1"/>
    <property type="molecule type" value="Genomic_DNA"/>
</dbReference>
<keyword evidence="3" id="KW-1185">Reference proteome</keyword>